<feature type="non-terminal residue" evidence="1">
    <location>
        <position position="83"/>
    </location>
</feature>
<dbReference type="OrthoDB" id="3259770at2759"/>
<sequence length="83" mass="9409">IIQAWKDYFTILKIDLVSVVGDISFTANIWSSDSCLWTHIPTLTAHWITEILQSQSLQPRLALLTFHCIHGRHTGLSLAHTIL</sequence>
<reference evidence="1 2" key="1">
    <citation type="submission" date="2014-04" db="EMBL/GenBank/DDBJ databases">
        <authorList>
            <consortium name="DOE Joint Genome Institute"/>
            <person name="Kuo A."/>
            <person name="Kohler A."/>
            <person name="Costa M.D."/>
            <person name="Nagy L.G."/>
            <person name="Floudas D."/>
            <person name="Copeland A."/>
            <person name="Barry K.W."/>
            <person name="Cichocki N."/>
            <person name="Veneault-Fourrey C."/>
            <person name="LaButti K."/>
            <person name="Lindquist E.A."/>
            <person name="Lipzen A."/>
            <person name="Lundell T."/>
            <person name="Morin E."/>
            <person name="Murat C."/>
            <person name="Sun H."/>
            <person name="Tunlid A."/>
            <person name="Henrissat B."/>
            <person name="Grigoriev I.V."/>
            <person name="Hibbett D.S."/>
            <person name="Martin F."/>
            <person name="Nordberg H.P."/>
            <person name="Cantor M.N."/>
            <person name="Hua S.X."/>
        </authorList>
    </citation>
    <scope>NUCLEOTIDE SEQUENCE [LARGE SCALE GENOMIC DNA]</scope>
    <source>
        <strain evidence="1 2">441</strain>
    </source>
</reference>
<proteinExistence type="predicted"/>
<gene>
    <name evidence="1" type="ORF">PISMIDRAFT_74119</name>
</gene>
<accession>A0A0C9XWH1</accession>
<dbReference type="EMBL" id="KN833846">
    <property type="protein sequence ID" value="KIK16815.1"/>
    <property type="molecule type" value="Genomic_DNA"/>
</dbReference>
<evidence type="ECO:0000313" key="1">
    <source>
        <dbReference type="EMBL" id="KIK16815.1"/>
    </source>
</evidence>
<feature type="non-terminal residue" evidence="1">
    <location>
        <position position="1"/>
    </location>
</feature>
<protein>
    <submittedName>
        <fullName evidence="1">Uncharacterized protein</fullName>
    </submittedName>
</protein>
<dbReference type="AlphaFoldDB" id="A0A0C9XWH1"/>
<dbReference type="HOGENOM" id="CLU_155624_0_0_1"/>
<name>A0A0C9XWH1_9AGAM</name>
<reference evidence="2" key="2">
    <citation type="submission" date="2015-01" db="EMBL/GenBank/DDBJ databases">
        <title>Evolutionary Origins and Diversification of the Mycorrhizal Mutualists.</title>
        <authorList>
            <consortium name="DOE Joint Genome Institute"/>
            <consortium name="Mycorrhizal Genomics Consortium"/>
            <person name="Kohler A."/>
            <person name="Kuo A."/>
            <person name="Nagy L.G."/>
            <person name="Floudas D."/>
            <person name="Copeland A."/>
            <person name="Barry K.W."/>
            <person name="Cichocki N."/>
            <person name="Veneault-Fourrey C."/>
            <person name="LaButti K."/>
            <person name="Lindquist E.A."/>
            <person name="Lipzen A."/>
            <person name="Lundell T."/>
            <person name="Morin E."/>
            <person name="Murat C."/>
            <person name="Riley R."/>
            <person name="Ohm R."/>
            <person name="Sun H."/>
            <person name="Tunlid A."/>
            <person name="Henrissat B."/>
            <person name="Grigoriev I.V."/>
            <person name="Hibbett D.S."/>
            <person name="Martin F."/>
        </authorList>
    </citation>
    <scope>NUCLEOTIDE SEQUENCE [LARGE SCALE GENOMIC DNA]</scope>
    <source>
        <strain evidence="2">441</strain>
    </source>
</reference>
<organism evidence="1 2">
    <name type="scientific">Pisolithus microcarpus 441</name>
    <dbReference type="NCBI Taxonomy" id="765257"/>
    <lineage>
        <taxon>Eukaryota</taxon>
        <taxon>Fungi</taxon>
        <taxon>Dikarya</taxon>
        <taxon>Basidiomycota</taxon>
        <taxon>Agaricomycotina</taxon>
        <taxon>Agaricomycetes</taxon>
        <taxon>Agaricomycetidae</taxon>
        <taxon>Boletales</taxon>
        <taxon>Sclerodermatineae</taxon>
        <taxon>Pisolithaceae</taxon>
        <taxon>Pisolithus</taxon>
    </lineage>
</organism>
<dbReference type="Proteomes" id="UP000054018">
    <property type="component" value="Unassembled WGS sequence"/>
</dbReference>
<keyword evidence="2" id="KW-1185">Reference proteome</keyword>
<evidence type="ECO:0000313" key="2">
    <source>
        <dbReference type="Proteomes" id="UP000054018"/>
    </source>
</evidence>